<dbReference type="Proteomes" id="UP000602395">
    <property type="component" value="Unassembled WGS sequence"/>
</dbReference>
<comment type="caution">
    <text evidence="1">The sequence shown here is derived from an EMBL/GenBank/DDBJ whole genome shotgun (WGS) entry which is preliminary data.</text>
</comment>
<organism evidence="1 2">
    <name type="scientific">Gordonia hankookensis</name>
    <dbReference type="NCBI Taxonomy" id="589403"/>
    <lineage>
        <taxon>Bacteria</taxon>
        <taxon>Bacillati</taxon>
        <taxon>Actinomycetota</taxon>
        <taxon>Actinomycetes</taxon>
        <taxon>Mycobacteriales</taxon>
        <taxon>Gordoniaceae</taxon>
        <taxon>Gordonia</taxon>
    </lineage>
</organism>
<protein>
    <submittedName>
        <fullName evidence="1">Peptide synthetase</fullName>
    </submittedName>
</protein>
<dbReference type="InterPro" id="IPR011051">
    <property type="entry name" value="RmlC_Cupin_sf"/>
</dbReference>
<gene>
    <name evidence="1" type="ORF">IDF66_12325</name>
</gene>
<name>A0ABR7WF59_9ACTN</name>
<dbReference type="RefSeq" id="WP_190267041.1">
    <property type="nucleotide sequence ID" value="NZ_BAABAD010000004.1"/>
</dbReference>
<keyword evidence="2" id="KW-1185">Reference proteome</keyword>
<sequence length="472" mass="52581">MADHDQDGSAAGKPLQRAADPDAVVVAFASNPAFRAAEWSELSTPDNPYRRPVRPDDLEWVKFNREMPAEKSMRLSALLGHRMLRNINDLEISLVAPRDDEPIAGDRSSFYSQDNRIRSAMARPVLERHLYSFLDDALEPVSDADELSAWVSKRLAETKDLVAPSVLEQLTGAREATVFALIQYHGFMPAARAALGRAAIGEFPQSADEIGRLLQESYTDWVGRRPDYRALLRYGDLEQTPGAYWQLLLGSSLARGNHLMSLASDAARLPELLGAAWLLNHTGPRDTDAFRRCLPDALGMGADDDALRGLDLGVGWDDTPTLESVVGALITSFGQAALTGFQKGVAHAARLREIWDDDLTLQVSWADKIELHKEYAEKIHRYLEDNRIEVDLDTFVESEEETSTTHVHNEHRLVMVEEGDMRFWNNVTHTIELTAGDKILIPVTRLHGSTVLSGVCTYHQPIISDDLLKNII</sequence>
<accession>A0ABR7WF59</accession>
<evidence type="ECO:0000313" key="1">
    <source>
        <dbReference type="EMBL" id="MBD1320369.1"/>
    </source>
</evidence>
<dbReference type="EMBL" id="JACWMS010000002">
    <property type="protein sequence ID" value="MBD1320369.1"/>
    <property type="molecule type" value="Genomic_DNA"/>
</dbReference>
<evidence type="ECO:0000313" key="2">
    <source>
        <dbReference type="Proteomes" id="UP000602395"/>
    </source>
</evidence>
<reference evidence="1 2" key="1">
    <citation type="submission" date="2020-09" db="EMBL/GenBank/DDBJ databases">
        <title>Novel species in genus Gordonia.</title>
        <authorList>
            <person name="Zhang G."/>
        </authorList>
    </citation>
    <scope>NUCLEOTIDE SEQUENCE [LARGE SCALE GENOMIC DNA]</scope>
    <source>
        <strain evidence="1 2">ON-33</strain>
    </source>
</reference>
<dbReference type="SUPFAM" id="SSF51182">
    <property type="entry name" value="RmlC-like cupins"/>
    <property type="match status" value="1"/>
</dbReference>
<proteinExistence type="predicted"/>